<dbReference type="InterPro" id="IPR011010">
    <property type="entry name" value="DNA_brk_join_enz"/>
</dbReference>
<evidence type="ECO:0000256" key="4">
    <source>
        <dbReference type="ARBA" id="ARBA00023172"/>
    </source>
</evidence>
<dbReference type="EMBL" id="JBHRYC010000058">
    <property type="protein sequence ID" value="MFC3638177.1"/>
    <property type="molecule type" value="Genomic_DNA"/>
</dbReference>
<dbReference type="Proteomes" id="UP001595704">
    <property type="component" value="Unassembled WGS sequence"/>
</dbReference>
<dbReference type="Gene3D" id="1.10.150.130">
    <property type="match status" value="1"/>
</dbReference>
<keyword evidence="8" id="KW-1185">Reference proteome</keyword>
<protein>
    <submittedName>
        <fullName evidence="7">Tyrosine-type recombinase/integrase</fullName>
    </submittedName>
</protein>
<comment type="similarity">
    <text evidence="1">Belongs to the 'phage' integrase family.</text>
</comment>
<gene>
    <name evidence="7" type="ORF">ACFONL_12475</name>
</gene>
<accession>A0ABV7UJ84</accession>
<evidence type="ECO:0000259" key="6">
    <source>
        <dbReference type="PROSITE" id="PS51898"/>
    </source>
</evidence>
<evidence type="ECO:0000256" key="1">
    <source>
        <dbReference type="ARBA" id="ARBA00008857"/>
    </source>
</evidence>
<dbReference type="RefSeq" id="WP_191319511.1">
    <property type="nucleotide sequence ID" value="NZ_BNCG01000009.1"/>
</dbReference>
<keyword evidence="2" id="KW-0229">DNA integration</keyword>
<dbReference type="Gene3D" id="1.10.443.10">
    <property type="entry name" value="Intergrase catalytic core"/>
    <property type="match status" value="1"/>
</dbReference>
<comment type="caution">
    <text evidence="7">The sequence shown here is derived from an EMBL/GenBank/DDBJ whole genome shotgun (WGS) entry which is preliminary data.</text>
</comment>
<sequence>MSDEYPYVSSYKDRHGKERWRFRHGGKSASLPGAPGSPEFEEAYAAALEGRKIEKPSPAIKHPGAVTPKTLKDAWKRVPGSLPEWRRLNPETQRRQARIADGFLMSKVAEGADLVWGDVPVADLRRRHLKAIISDMSDRPHAARHLVVVIRRMILVAMDEEWIDIDPSYNLKYRPGYGGWKAWPESARTKFEARWPIGTTPRLAYALALWLGNRRTDIATLKPDAIDGDRMILKQGKTGRDLVLDITPMLREVLDATDLSGPTILRTAYGKPFSHKSLTGRMADWTKLAGLAPGHTLHGLRKTLGKMLAEGGATTRQIMDTLGHTDINHAELYTREAEQALLARDGMKAVVKLVSGGRKGSG</sequence>
<dbReference type="InterPro" id="IPR002104">
    <property type="entry name" value="Integrase_catalytic"/>
</dbReference>
<proteinExistence type="inferred from homology"/>
<dbReference type="InterPro" id="IPR010998">
    <property type="entry name" value="Integrase_recombinase_N"/>
</dbReference>
<feature type="domain" description="Tyr recombinase" evidence="6">
    <location>
        <begin position="169"/>
        <end position="346"/>
    </location>
</feature>
<keyword evidence="4" id="KW-0233">DNA recombination</keyword>
<dbReference type="SUPFAM" id="SSF56349">
    <property type="entry name" value="DNA breaking-rejoining enzymes"/>
    <property type="match status" value="1"/>
</dbReference>
<evidence type="ECO:0000256" key="5">
    <source>
        <dbReference type="SAM" id="MobiDB-lite"/>
    </source>
</evidence>
<feature type="region of interest" description="Disordered" evidence="5">
    <location>
        <begin position="18"/>
        <end position="37"/>
    </location>
</feature>
<evidence type="ECO:0000313" key="8">
    <source>
        <dbReference type="Proteomes" id="UP001595704"/>
    </source>
</evidence>
<name>A0ABV7UJ84_9HYPH</name>
<dbReference type="InterPro" id="IPR050808">
    <property type="entry name" value="Phage_Integrase"/>
</dbReference>
<dbReference type="InterPro" id="IPR013762">
    <property type="entry name" value="Integrase-like_cat_sf"/>
</dbReference>
<keyword evidence="3" id="KW-0238">DNA-binding</keyword>
<dbReference type="PANTHER" id="PTHR30629:SF2">
    <property type="entry name" value="PROPHAGE INTEGRASE INTS-RELATED"/>
    <property type="match status" value="1"/>
</dbReference>
<dbReference type="PANTHER" id="PTHR30629">
    <property type="entry name" value="PROPHAGE INTEGRASE"/>
    <property type="match status" value="1"/>
</dbReference>
<organism evidence="7 8">
    <name type="scientific">Camelimonas fluminis</name>
    <dbReference type="NCBI Taxonomy" id="1576911"/>
    <lineage>
        <taxon>Bacteria</taxon>
        <taxon>Pseudomonadati</taxon>
        <taxon>Pseudomonadota</taxon>
        <taxon>Alphaproteobacteria</taxon>
        <taxon>Hyphomicrobiales</taxon>
        <taxon>Chelatococcaceae</taxon>
        <taxon>Camelimonas</taxon>
    </lineage>
</organism>
<evidence type="ECO:0000313" key="7">
    <source>
        <dbReference type="EMBL" id="MFC3638177.1"/>
    </source>
</evidence>
<evidence type="ECO:0000256" key="3">
    <source>
        <dbReference type="ARBA" id="ARBA00023125"/>
    </source>
</evidence>
<reference evidence="8" key="1">
    <citation type="journal article" date="2019" name="Int. J. Syst. Evol. Microbiol.">
        <title>The Global Catalogue of Microorganisms (GCM) 10K type strain sequencing project: providing services to taxonomists for standard genome sequencing and annotation.</title>
        <authorList>
            <consortium name="The Broad Institute Genomics Platform"/>
            <consortium name="The Broad Institute Genome Sequencing Center for Infectious Disease"/>
            <person name="Wu L."/>
            <person name="Ma J."/>
        </authorList>
    </citation>
    <scope>NUCLEOTIDE SEQUENCE [LARGE SCALE GENOMIC DNA]</scope>
    <source>
        <strain evidence="8">KCTC 42282</strain>
    </source>
</reference>
<dbReference type="PROSITE" id="PS51898">
    <property type="entry name" value="TYR_RECOMBINASE"/>
    <property type="match status" value="1"/>
</dbReference>
<evidence type="ECO:0000256" key="2">
    <source>
        <dbReference type="ARBA" id="ARBA00022908"/>
    </source>
</evidence>
<dbReference type="Pfam" id="PF00589">
    <property type="entry name" value="Phage_integrase"/>
    <property type="match status" value="1"/>
</dbReference>